<accession>A0ABY1RH37</accession>
<sequence length="158" mass="17139">MESKPSRWVTASVFAVLLGTSLVACSDTKYGLPPDEAVGAWRSGDTRLELADDGTFEATAWPSDVQCSRGDDPRADDPIDFSGTWMVDNEGTHRDLVLHPGDGACETSRITSDVRSDDGLARLCVHARGSLSGPAENFFTLYQGDPPELEDPDRCLNY</sequence>
<feature type="signal peptide" evidence="1">
    <location>
        <begin position="1"/>
        <end position="26"/>
    </location>
</feature>
<comment type="caution">
    <text evidence="2">The sequence shown here is derived from an EMBL/GenBank/DDBJ whole genome shotgun (WGS) entry which is preliminary data.</text>
</comment>
<dbReference type="Proteomes" id="UP000194464">
    <property type="component" value="Unassembled WGS sequence"/>
</dbReference>
<keyword evidence="1" id="KW-0732">Signal</keyword>
<feature type="chain" id="PRO_5046170935" description="Lipoprotein" evidence="1">
    <location>
        <begin position="27"/>
        <end position="158"/>
    </location>
</feature>
<dbReference type="PROSITE" id="PS51257">
    <property type="entry name" value="PROKAR_LIPOPROTEIN"/>
    <property type="match status" value="1"/>
</dbReference>
<gene>
    <name evidence="2" type="ORF">SAMN06295909_2897</name>
</gene>
<dbReference type="RefSeq" id="WP_133060004.1">
    <property type="nucleotide sequence ID" value="NZ_FXWJ01000004.1"/>
</dbReference>
<keyword evidence="3" id="KW-1185">Reference proteome</keyword>
<evidence type="ECO:0000256" key="1">
    <source>
        <dbReference type="SAM" id="SignalP"/>
    </source>
</evidence>
<organism evidence="2 3">
    <name type="scientific">Plantibacter elymi</name>
    <name type="common">nom. nud.</name>
    <dbReference type="NCBI Taxonomy" id="199708"/>
    <lineage>
        <taxon>Bacteria</taxon>
        <taxon>Bacillati</taxon>
        <taxon>Actinomycetota</taxon>
        <taxon>Actinomycetes</taxon>
        <taxon>Micrococcales</taxon>
        <taxon>Microbacteriaceae</taxon>
        <taxon>Plantibacter</taxon>
    </lineage>
</organism>
<protein>
    <recommendedName>
        <fullName evidence="4">Lipoprotein</fullName>
    </recommendedName>
</protein>
<evidence type="ECO:0000313" key="3">
    <source>
        <dbReference type="Proteomes" id="UP000194464"/>
    </source>
</evidence>
<dbReference type="EMBL" id="FXWJ01000004">
    <property type="protein sequence ID" value="SMQ72628.1"/>
    <property type="molecule type" value="Genomic_DNA"/>
</dbReference>
<name>A0ABY1RH37_9MICO</name>
<evidence type="ECO:0000313" key="2">
    <source>
        <dbReference type="EMBL" id="SMQ72628.1"/>
    </source>
</evidence>
<evidence type="ECO:0008006" key="4">
    <source>
        <dbReference type="Google" id="ProtNLM"/>
    </source>
</evidence>
<proteinExistence type="predicted"/>
<reference evidence="2 3" key="1">
    <citation type="submission" date="2017-04" db="EMBL/GenBank/DDBJ databases">
        <authorList>
            <person name="Varghese N."/>
            <person name="Submissions S."/>
        </authorList>
    </citation>
    <scope>NUCLEOTIDE SEQUENCE [LARGE SCALE GENOMIC DNA]</scope>
    <source>
        <strain evidence="2 3">VKM Ac-1784</strain>
    </source>
</reference>